<organism evidence="4 5">
    <name type="scientific">Citricoccus parietis</name>
    <dbReference type="NCBI Taxonomy" id="592307"/>
    <lineage>
        <taxon>Bacteria</taxon>
        <taxon>Bacillati</taxon>
        <taxon>Actinomycetota</taxon>
        <taxon>Actinomycetes</taxon>
        <taxon>Micrococcales</taxon>
        <taxon>Micrococcaceae</taxon>
        <taxon>Citricoccus</taxon>
    </lineage>
</organism>
<dbReference type="PANTHER" id="PTHR45947">
    <property type="entry name" value="SULFOQUINOVOSYL TRANSFERASE SQD2"/>
    <property type="match status" value="1"/>
</dbReference>
<comment type="caution">
    <text evidence="4">The sequence shown here is derived from an EMBL/GenBank/DDBJ whole genome shotgun (WGS) entry which is preliminary data.</text>
</comment>
<keyword evidence="5" id="KW-1185">Reference proteome</keyword>
<keyword evidence="2 4" id="KW-0808">Transferase</keyword>
<proteinExistence type="predicted"/>
<evidence type="ECO:0000313" key="5">
    <source>
        <dbReference type="Proteomes" id="UP001589575"/>
    </source>
</evidence>
<dbReference type="InterPro" id="IPR001296">
    <property type="entry name" value="Glyco_trans_1"/>
</dbReference>
<dbReference type="Proteomes" id="UP001589575">
    <property type="component" value="Unassembled WGS sequence"/>
</dbReference>
<dbReference type="SUPFAM" id="SSF53756">
    <property type="entry name" value="UDP-Glycosyltransferase/glycogen phosphorylase"/>
    <property type="match status" value="1"/>
</dbReference>
<evidence type="ECO:0000313" key="4">
    <source>
        <dbReference type="EMBL" id="MFB9072692.1"/>
    </source>
</evidence>
<dbReference type="Pfam" id="PF00534">
    <property type="entry name" value="Glycos_transf_1"/>
    <property type="match status" value="1"/>
</dbReference>
<dbReference type="EMBL" id="JBHMFI010000001">
    <property type="protein sequence ID" value="MFB9072692.1"/>
    <property type="molecule type" value="Genomic_DNA"/>
</dbReference>
<evidence type="ECO:0000256" key="2">
    <source>
        <dbReference type="ARBA" id="ARBA00022679"/>
    </source>
</evidence>
<feature type="domain" description="Glycosyl transferase family 1" evidence="3">
    <location>
        <begin position="24"/>
        <end position="155"/>
    </location>
</feature>
<name>A0ABV5G1B3_9MICC</name>
<sequence>MVHNGLDLDRWSSTTRPVPGRAVWTGRIIGEKGLHVAIDAARKVGMDLHFAGPVSDHDYFRRTVEPLLGEDTVYRGHLDHHQLPDLLASGEVYLATPLWAEPFGLATVEAMSMGTPVAALLSGAMGEIVGPSAGHLAEHHSADALADSIEQARHKPRPGVIAWSRRFSADLMVDSYLGLLRDVAERAGTLTGAGAGWTPLGDVLAAKNRDGIDAPRRGPDEDRHPVIRTVETVT</sequence>
<dbReference type="Gene3D" id="3.40.50.2000">
    <property type="entry name" value="Glycogen Phosphorylase B"/>
    <property type="match status" value="1"/>
</dbReference>
<dbReference type="PANTHER" id="PTHR45947:SF3">
    <property type="entry name" value="SULFOQUINOVOSYL TRANSFERASE SQD2"/>
    <property type="match status" value="1"/>
</dbReference>
<evidence type="ECO:0000256" key="1">
    <source>
        <dbReference type="ARBA" id="ARBA00021292"/>
    </source>
</evidence>
<reference evidence="4 5" key="1">
    <citation type="submission" date="2024-09" db="EMBL/GenBank/DDBJ databases">
        <authorList>
            <person name="Sun Q."/>
            <person name="Mori K."/>
        </authorList>
    </citation>
    <scope>NUCLEOTIDE SEQUENCE [LARGE SCALE GENOMIC DNA]</scope>
    <source>
        <strain evidence="4 5">CCM 7609</strain>
    </source>
</reference>
<gene>
    <name evidence="4" type="ORF">ACFFX0_16400</name>
</gene>
<evidence type="ECO:0000259" key="3">
    <source>
        <dbReference type="Pfam" id="PF00534"/>
    </source>
</evidence>
<keyword evidence="4" id="KW-0328">Glycosyltransferase</keyword>
<dbReference type="GO" id="GO:0016757">
    <property type="term" value="F:glycosyltransferase activity"/>
    <property type="evidence" value="ECO:0007669"/>
    <property type="project" value="UniProtKB-KW"/>
</dbReference>
<protein>
    <recommendedName>
        <fullName evidence="1">D-inositol 3-phosphate glycosyltransferase</fullName>
    </recommendedName>
</protein>
<dbReference type="InterPro" id="IPR050194">
    <property type="entry name" value="Glycosyltransferase_grp1"/>
</dbReference>
<accession>A0ABV5G1B3</accession>